<sequence>MGFNAWIYSLERHADSAARITAFPSTQLHEALEYLKRLQSCENLLYKEVGEQISILVSNAIKDIHLAINLNEKVERTFKSLEKEMVDNDCDDENKKDEKIFRAQNKFKKQARRLKKRFQRDVDRLVELWHANTKELGHEQEEES</sequence>
<protein>
    <submittedName>
        <fullName evidence="1">11493_t:CDS:1</fullName>
    </submittedName>
</protein>
<evidence type="ECO:0000313" key="2">
    <source>
        <dbReference type="Proteomes" id="UP000789831"/>
    </source>
</evidence>
<reference evidence="1" key="1">
    <citation type="submission" date="2021-06" db="EMBL/GenBank/DDBJ databases">
        <authorList>
            <person name="Kallberg Y."/>
            <person name="Tangrot J."/>
            <person name="Rosling A."/>
        </authorList>
    </citation>
    <scope>NUCLEOTIDE SEQUENCE</scope>
    <source>
        <strain evidence="1">MT106</strain>
    </source>
</reference>
<name>A0A9N9F1E6_9GLOM</name>
<dbReference type="OrthoDB" id="10534241at2759"/>
<evidence type="ECO:0000313" key="1">
    <source>
        <dbReference type="EMBL" id="CAG8503437.1"/>
    </source>
</evidence>
<keyword evidence="2" id="KW-1185">Reference proteome</keyword>
<dbReference type="Proteomes" id="UP000789831">
    <property type="component" value="Unassembled WGS sequence"/>
</dbReference>
<gene>
    <name evidence="1" type="ORF">AGERDE_LOCUS4364</name>
</gene>
<proteinExistence type="predicted"/>
<dbReference type="EMBL" id="CAJVPL010000496">
    <property type="protein sequence ID" value="CAG8503437.1"/>
    <property type="molecule type" value="Genomic_DNA"/>
</dbReference>
<dbReference type="AlphaFoldDB" id="A0A9N9F1E6"/>
<accession>A0A9N9F1E6</accession>
<organism evidence="1 2">
    <name type="scientific">Ambispora gerdemannii</name>
    <dbReference type="NCBI Taxonomy" id="144530"/>
    <lineage>
        <taxon>Eukaryota</taxon>
        <taxon>Fungi</taxon>
        <taxon>Fungi incertae sedis</taxon>
        <taxon>Mucoromycota</taxon>
        <taxon>Glomeromycotina</taxon>
        <taxon>Glomeromycetes</taxon>
        <taxon>Archaeosporales</taxon>
        <taxon>Ambisporaceae</taxon>
        <taxon>Ambispora</taxon>
    </lineage>
</organism>
<comment type="caution">
    <text evidence="1">The sequence shown here is derived from an EMBL/GenBank/DDBJ whole genome shotgun (WGS) entry which is preliminary data.</text>
</comment>